<dbReference type="AlphaFoldDB" id="A0A927MLS3"/>
<keyword evidence="7 9" id="KW-0472">Membrane</keyword>
<dbReference type="InterPro" id="IPR055348">
    <property type="entry name" value="DctQ"/>
</dbReference>
<accession>A0A927MLS3</accession>
<dbReference type="Pfam" id="PF04290">
    <property type="entry name" value="DctQ"/>
    <property type="match status" value="1"/>
</dbReference>
<protein>
    <submittedName>
        <fullName evidence="11">TRAP-type mannitol/chloroaromatic compound transport system permease small subunit</fullName>
    </submittedName>
</protein>
<keyword evidence="5 9" id="KW-0812">Transmembrane</keyword>
<dbReference type="PANTHER" id="PTHR35011">
    <property type="entry name" value="2,3-DIKETO-L-GULONATE TRAP TRANSPORTER SMALL PERMEASE PROTEIN YIAM"/>
    <property type="match status" value="1"/>
</dbReference>
<dbReference type="Proteomes" id="UP000658225">
    <property type="component" value="Unassembled WGS sequence"/>
</dbReference>
<dbReference type="GO" id="GO:0005886">
    <property type="term" value="C:plasma membrane"/>
    <property type="evidence" value="ECO:0007669"/>
    <property type="project" value="UniProtKB-SubCell"/>
</dbReference>
<gene>
    <name evidence="11" type="ORF">H4683_003831</name>
</gene>
<comment type="similarity">
    <text evidence="8">Belongs to the TRAP transporter small permease family.</text>
</comment>
<evidence type="ECO:0000256" key="3">
    <source>
        <dbReference type="ARBA" id="ARBA00022475"/>
    </source>
</evidence>
<dbReference type="InterPro" id="IPR007387">
    <property type="entry name" value="TRAP_DctQ"/>
</dbReference>
<keyword evidence="6 9" id="KW-1133">Transmembrane helix</keyword>
<evidence type="ECO:0000256" key="4">
    <source>
        <dbReference type="ARBA" id="ARBA00022519"/>
    </source>
</evidence>
<evidence type="ECO:0000259" key="10">
    <source>
        <dbReference type="Pfam" id="PF04290"/>
    </source>
</evidence>
<keyword evidence="3" id="KW-1003">Cell membrane</keyword>
<evidence type="ECO:0000256" key="5">
    <source>
        <dbReference type="ARBA" id="ARBA00022692"/>
    </source>
</evidence>
<comment type="subcellular location">
    <subcellularLocation>
        <location evidence="1">Cell inner membrane</location>
        <topology evidence="1">Multi-pass membrane protein</topology>
    </subcellularLocation>
</comment>
<comment type="caution">
    <text evidence="11">The sequence shown here is derived from an EMBL/GenBank/DDBJ whole genome shotgun (WGS) entry which is preliminary data.</text>
</comment>
<evidence type="ECO:0000256" key="2">
    <source>
        <dbReference type="ARBA" id="ARBA00022448"/>
    </source>
</evidence>
<feature type="transmembrane region" description="Helical" evidence="9">
    <location>
        <begin position="21"/>
        <end position="40"/>
    </location>
</feature>
<dbReference type="RefSeq" id="WP_192600334.1">
    <property type="nucleotide sequence ID" value="NZ_JADBEL010000034.1"/>
</dbReference>
<evidence type="ECO:0000313" key="12">
    <source>
        <dbReference type="Proteomes" id="UP000658225"/>
    </source>
</evidence>
<proteinExistence type="inferred from homology"/>
<evidence type="ECO:0000256" key="6">
    <source>
        <dbReference type="ARBA" id="ARBA00022989"/>
    </source>
</evidence>
<evidence type="ECO:0000313" key="11">
    <source>
        <dbReference type="EMBL" id="MBE1556705.1"/>
    </source>
</evidence>
<keyword evidence="12" id="KW-1185">Reference proteome</keyword>
<evidence type="ECO:0000256" key="9">
    <source>
        <dbReference type="SAM" id="Phobius"/>
    </source>
</evidence>
<keyword evidence="2" id="KW-0813">Transport</keyword>
<name>A0A927MLS3_9BACL</name>
<feature type="transmembrane region" description="Helical" evidence="9">
    <location>
        <begin position="46"/>
        <end position="67"/>
    </location>
</feature>
<keyword evidence="4" id="KW-0997">Cell inner membrane</keyword>
<dbReference type="EMBL" id="JADBEL010000034">
    <property type="protein sequence ID" value="MBE1556705.1"/>
    <property type="molecule type" value="Genomic_DNA"/>
</dbReference>
<organism evidence="11 12">
    <name type="scientific">Sporosarcina limicola</name>
    <dbReference type="NCBI Taxonomy" id="34101"/>
    <lineage>
        <taxon>Bacteria</taxon>
        <taxon>Bacillati</taxon>
        <taxon>Bacillota</taxon>
        <taxon>Bacilli</taxon>
        <taxon>Bacillales</taxon>
        <taxon>Caryophanaceae</taxon>
        <taxon>Sporosarcina</taxon>
    </lineage>
</organism>
<reference evidence="11" key="1">
    <citation type="submission" date="2020-10" db="EMBL/GenBank/DDBJ databases">
        <title>Genomic Encyclopedia of Type Strains, Phase IV (KMG-IV): sequencing the most valuable type-strain genomes for metagenomic binning, comparative biology and taxonomic classification.</title>
        <authorList>
            <person name="Goeker M."/>
        </authorList>
    </citation>
    <scope>NUCLEOTIDE SEQUENCE</scope>
    <source>
        <strain evidence="11">DSM 13886</strain>
    </source>
</reference>
<feature type="transmembrane region" description="Helical" evidence="9">
    <location>
        <begin position="133"/>
        <end position="152"/>
    </location>
</feature>
<feature type="domain" description="Tripartite ATP-independent periplasmic transporters DctQ component" evidence="10">
    <location>
        <begin position="26"/>
        <end position="158"/>
    </location>
</feature>
<sequence>MRRILEVIDKISYWSGKIVSFLIIPLTLVICYSIVMRKFFSKAPDWGFEVPIFLFGIGIMVAGAEVLRVNEHISVDVIPRLLSAKAQVALKIFSASIIIIVCLFMAGQGYKLALSSTLINEHSSHQSSFNPPIWWYKWFIPLSAVLVLLQAIRHLVDEILVLLGKETENK</sequence>
<evidence type="ECO:0000256" key="7">
    <source>
        <dbReference type="ARBA" id="ARBA00023136"/>
    </source>
</evidence>
<feature type="transmembrane region" description="Helical" evidence="9">
    <location>
        <begin position="88"/>
        <end position="113"/>
    </location>
</feature>
<evidence type="ECO:0000256" key="8">
    <source>
        <dbReference type="ARBA" id="ARBA00038436"/>
    </source>
</evidence>
<dbReference type="PANTHER" id="PTHR35011:SF4">
    <property type="entry name" value="SLL1102 PROTEIN"/>
    <property type="match status" value="1"/>
</dbReference>
<evidence type="ECO:0000256" key="1">
    <source>
        <dbReference type="ARBA" id="ARBA00004429"/>
    </source>
</evidence>